<protein>
    <recommendedName>
        <fullName evidence="3">DUF2612 domain-containing protein</fullName>
    </recommendedName>
</protein>
<evidence type="ECO:0008006" key="3">
    <source>
        <dbReference type="Google" id="ProtNLM"/>
    </source>
</evidence>
<comment type="caution">
    <text evidence="1">The sequence shown here is derived from an EMBL/GenBank/DDBJ whole genome shotgun (WGS) entry which is preliminary data.</text>
</comment>
<reference evidence="1 2" key="1">
    <citation type="submission" date="2015-01" db="EMBL/GenBank/DDBJ databases">
        <title>Erwinia tracheiphila.</title>
        <authorList>
            <person name="Shapiro L.R."/>
        </authorList>
    </citation>
    <scope>NUCLEOTIDE SEQUENCE [LARGE SCALE GENOMIC DNA]</scope>
    <source>
        <strain evidence="1 2">BuffGH</strain>
    </source>
</reference>
<dbReference type="Pfam" id="PF11041">
    <property type="entry name" value="Phage_Wedge1"/>
    <property type="match status" value="1"/>
</dbReference>
<dbReference type="PATRIC" id="fig|65700.7.peg.4722"/>
<keyword evidence="2" id="KW-1185">Reference proteome</keyword>
<dbReference type="InterPro" id="IPR021283">
    <property type="entry name" value="Phage_Wedge1"/>
</dbReference>
<gene>
    <name evidence="1" type="ORF">SY86_19000</name>
</gene>
<accession>A0A0M2KJ72</accession>
<dbReference type="EMBL" id="JXNU01000003">
    <property type="protein sequence ID" value="KKF37046.1"/>
    <property type="molecule type" value="Genomic_DNA"/>
</dbReference>
<dbReference type="RefSeq" id="WP_016191138.1">
    <property type="nucleotide sequence ID" value="NZ_CP089932.1"/>
</dbReference>
<name>A0A0M2KJ72_9GAMM</name>
<organism evidence="1 2">
    <name type="scientific">Erwinia tracheiphila</name>
    <dbReference type="NCBI Taxonomy" id="65700"/>
    <lineage>
        <taxon>Bacteria</taxon>
        <taxon>Pseudomonadati</taxon>
        <taxon>Pseudomonadota</taxon>
        <taxon>Gammaproteobacteria</taxon>
        <taxon>Enterobacterales</taxon>
        <taxon>Erwiniaceae</taxon>
        <taxon>Erwinia</taxon>
    </lineage>
</organism>
<evidence type="ECO:0000313" key="1">
    <source>
        <dbReference type="EMBL" id="KKF37046.1"/>
    </source>
</evidence>
<sequence length="217" mass="24157">MRDYTDYITPAHLTADKFVRHISLITRPFTDIATQAGQLNALFSIDHGNGPQLDAVGEWIGLSRYVKTPITGVYFALDTEGVGFDQGSWKRRFDADSGFTELDDDTWRSVLRAKIRANHWDGTCKMLADIYQGVIPDESVKIFFTDNQNMSMDVYLTGGVVPEVIKAVLKQGYLNIKPEGVRVNNYTGSEGDNGIFGLDVNNEFISGFDTGSWAVKL</sequence>
<dbReference type="STRING" id="65700.SY86_19000"/>
<evidence type="ECO:0000313" key="2">
    <source>
        <dbReference type="Proteomes" id="UP000033924"/>
    </source>
</evidence>
<dbReference type="Proteomes" id="UP000033924">
    <property type="component" value="Unassembled WGS sequence"/>
</dbReference>
<dbReference type="AlphaFoldDB" id="A0A0M2KJ72"/>
<proteinExistence type="predicted"/>